<dbReference type="InterPro" id="IPR051502">
    <property type="entry name" value="RLP_Defense_Trigger"/>
</dbReference>
<evidence type="ECO:0000256" key="7">
    <source>
        <dbReference type="ARBA" id="ARBA00022737"/>
    </source>
</evidence>
<dbReference type="Gramene" id="PGSC0003DMT400040576">
    <property type="protein sequence ID" value="PGSC0003DMT400040576"/>
    <property type="gene ID" value="PGSC0003DMG400015687"/>
</dbReference>
<protein>
    <submittedName>
        <fullName evidence="12">Uncharacterized protein</fullName>
    </submittedName>
</protein>
<accession>M1BA35</accession>
<evidence type="ECO:0000313" key="13">
    <source>
        <dbReference type="Proteomes" id="UP000011115"/>
    </source>
</evidence>
<reference evidence="12" key="2">
    <citation type="submission" date="2015-06" db="UniProtKB">
        <authorList>
            <consortium name="EnsemblPlants"/>
        </authorList>
    </citation>
    <scope>IDENTIFICATION</scope>
    <source>
        <strain evidence="12">DM1-3 516 R44</strain>
    </source>
</reference>
<evidence type="ECO:0000256" key="5">
    <source>
        <dbReference type="ARBA" id="ARBA00022614"/>
    </source>
</evidence>
<proteinExistence type="inferred from homology"/>
<dbReference type="Pfam" id="PF00560">
    <property type="entry name" value="LRR_1"/>
    <property type="match status" value="13"/>
</dbReference>
<dbReference type="PANTHER" id="PTHR48062">
    <property type="entry name" value="RECEPTOR-LIKE PROTEIN 14"/>
    <property type="match status" value="1"/>
</dbReference>
<dbReference type="FunCoup" id="M1BA35">
    <property type="interactions" value="1590"/>
</dbReference>
<dbReference type="SMART" id="SM00365">
    <property type="entry name" value="LRR_SD22"/>
    <property type="match status" value="9"/>
</dbReference>
<evidence type="ECO:0000256" key="9">
    <source>
        <dbReference type="ARBA" id="ARBA00023136"/>
    </source>
</evidence>
<dbReference type="GO" id="GO:0051707">
    <property type="term" value="P:response to other organism"/>
    <property type="evidence" value="ECO:0007669"/>
    <property type="project" value="UniProtKB-ARBA"/>
</dbReference>
<dbReference type="OMA" id="EPECCED"/>
<organism evidence="12 13">
    <name type="scientific">Solanum tuberosum</name>
    <name type="common">Potato</name>
    <dbReference type="NCBI Taxonomy" id="4113"/>
    <lineage>
        <taxon>Eukaryota</taxon>
        <taxon>Viridiplantae</taxon>
        <taxon>Streptophyta</taxon>
        <taxon>Embryophyta</taxon>
        <taxon>Tracheophyta</taxon>
        <taxon>Spermatophyta</taxon>
        <taxon>Magnoliopsida</taxon>
        <taxon>eudicotyledons</taxon>
        <taxon>Gunneridae</taxon>
        <taxon>Pentapetalae</taxon>
        <taxon>asterids</taxon>
        <taxon>lamiids</taxon>
        <taxon>Solanales</taxon>
        <taxon>Solanaceae</taxon>
        <taxon>Solanoideae</taxon>
        <taxon>Solaneae</taxon>
        <taxon>Solanum</taxon>
    </lineage>
</organism>
<dbReference type="InterPro" id="IPR001611">
    <property type="entry name" value="Leu-rich_rpt"/>
</dbReference>
<dbReference type="InterPro" id="IPR003591">
    <property type="entry name" value="Leu-rich_rpt_typical-subtyp"/>
</dbReference>
<dbReference type="GO" id="GO:0006952">
    <property type="term" value="P:defense response"/>
    <property type="evidence" value="ECO:0007669"/>
    <property type="project" value="UniProtKB-ARBA"/>
</dbReference>
<keyword evidence="8 11" id="KW-1133">Transmembrane helix</keyword>
<dbReference type="Pfam" id="PF13516">
    <property type="entry name" value="LRR_6"/>
    <property type="match status" value="1"/>
</dbReference>
<evidence type="ECO:0000256" key="3">
    <source>
        <dbReference type="ARBA" id="ARBA00009592"/>
    </source>
</evidence>
<name>M1BA35_SOLTU</name>
<evidence type="ECO:0000256" key="10">
    <source>
        <dbReference type="ARBA" id="ARBA00023180"/>
    </source>
</evidence>
<dbReference type="PaxDb" id="4113-PGSC0003DMT400040576"/>
<evidence type="ECO:0000256" key="8">
    <source>
        <dbReference type="ARBA" id="ARBA00022989"/>
    </source>
</evidence>
<dbReference type="PANTHER" id="PTHR48062:SF55">
    <property type="entry name" value="LEUCINE-RICH REPEAT-CONTAINING N-TERMINAL PLANT-TYPE DOMAIN-CONTAINING PROTEIN"/>
    <property type="match status" value="1"/>
</dbReference>
<keyword evidence="10" id="KW-0325">Glycoprotein</keyword>
<keyword evidence="4" id="KW-1003">Cell membrane</keyword>
<evidence type="ECO:0000256" key="4">
    <source>
        <dbReference type="ARBA" id="ARBA00022475"/>
    </source>
</evidence>
<keyword evidence="6 11" id="KW-0812">Transmembrane</keyword>
<sequence>MDGDVVIVVGKKKGLCSIDHKCFKKPGQLEILDLSLNYLNRSIFKSLSQLSSLKSLYLAENNIESGSERLSGLDKLEILDLSYNALNDENVLSVLDLNVSRMTLKKLDIRYNRFRSFIPNEELGALRNIEWLPLDGNTLDENFLRSTGVMSSLTVLSVANCNLSGVLPLQGLCDLKYLEELSLRLNYFIGEVPACLGNLTPLRYQHHLRILCLSKCNIGGNFPNWLLENNPRLGEVYLDGNAFNGSLEFLFLPNLKAFDISSNKIQGQLPPNIGSIYPKLMIFKMSNNMLEGLLPSSFGGMKDLQCLDLSGNKLTGDLPIGLARKGSKLNFLRLSNNMLKGEIFPVLTNINNFAYLFLDGNNFSGPIPQALSTALLFSLDLSYNNLSGNLPVWLGDISSLDSLALSGNHLRGHIPPDFCRLEGLQVLDLSENNLVGTIPSCFSALRALRRVYLSKNMLQGEFNVFSNSHLLMLDLGDNNFSGSIPKWLDETSELTALLLKGNRLQGTIPPQLCFEKLRRLRKLERLDLSGNQFNRSIFQSLSQLSSLKSLNLSSNNKIGSGSERLSGLDKLEILDLTYNNLEDENVLSALELNKSRTTLKKLDIRYNRFQSFIPNEELGALRNIEYLLLDGNTLDENFLRSSTGVMSSLKVLSVAQCNLNGTLPLQGLCDLKYLEELSLSSNSFTGKLPTCLGNLAFLRVIDLTHNQFTGNIALSPLSSLLSLEYLLIANNNFEVPISFESFANHSKLKFVIADYNSVIVQTTSKSWIPEFQLEALSLFNCSQMPNFLHSQHHLRLLRLSKCNIGGDFPNWLLENNPKLGEVYLDGNAFTGSLQLPLLPNLKTFDISNNKIRGELPANIGSIFPNLVISTMSNNMLEGLLPSSFADMKNLKCLDLSYNKLKGELPTRLARKGSKLYLLRLSNNMLKGEIFPVSANINNFEYLYLDGNNFSGPIPQKLSTAPLRTLDLSYNNLSGNIPSWLGNISSLTSLALSKNHLNGHIPPDFCRLEGLEVLDISENNLVGVIPSCFSSFWDLKHVYLSKNKLQGEFNMFSNSDLRVLDLGDNNFSGSIPKWLGRSGITTLLLKGNNLQGTIPTELCHASDLRIMDLSHNNLSGPIPRCFGNIMQQEYVIEDKYSPAFGYSGFQTFGGDAAIEVEFSIQYSSTIMFLDTYVWVGAEFMTKHITYSYEGSMFYYMSGIDLSCNQLSGHIPKELSNLTQIRALNLSHNHITGTILSAFSKLLNIESLDLSYNNLTGNIPTQLLDLTTLAVFSVAHNNLTGMTPQPIAQFGTFNESSYEGNPFLCGPPLLISCSEPKEIPKSPLEPECCEDDTGFLDIESFYISFLVAFANVVLVTVVVLWVNPYWRNVWFYYVEYYMYSCYYFFASKM</sequence>
<dbReference type="SMART" id="SM00369">
    <property type="entry name" value="LRR_TYP"/>
    <property type="match status" value="17"/>
</dbReference>
<dbReference type="Proteomes" id="UP000011115">
    <property type="component" value="Unassembled WGS sequence"/>
</dbReference>
<dbReference type="FunFam" id="3.80.10.10:FF:000095">
    <property type="entry name" value="LRR receptor-like serine/threonine-protein kinase GSO1"/>
    <property type="match status" value="2"/>
</dbReference>
<evidence type="ECO:0000256" key="6">
    <source>
        <dbReference type="ARBA" id="ARBA00022692"/>
    </source>
</evidence>
<dbReference type="FunFam" id="3.80.10.10:FF:000213">
    <property type="entry name" value="Tyrosine-sulfated glycopeptide receptor 1"/>
    <property type="match status" value="1"/>
</dbReference>
<comment type="subcellular location">
    <subcellularLocation>
        <location evidence="2">Cell membrane</location>
    </subcellularLocation>
    <subcellularLocation>
        <location evidence="1">Membrane</location>
        <topology evidence="1">Single-pass membrane protein</topology>
    </subcellularLocation>
</comment>
<keyword evidence="13" id="KW-1185">Reference proteome</keyword>
<dbReference type="InParanoid" id="M1BA35"/>
<dbReference type="eggNOG" id="KOG0619">
    <property type="taxonomic scope" value="Eukaryota"/>
</dbReference>
<dbReference type="GO" id="GO:0005886">
    <property type="term" value="C:plasma membrane"/>
    <property type="evidence" value="ECO:0007669"/>
    <property type="project" value="UniProtKB-SubCell"/>
</dbReference>
<keyword evidence="9 11" id="KW-0472">Membrane</keyword>
<dbReference type="Gene3D" id="3.80.10.10">
    <property type="entry name" value="Ribonuclease Inhibitor"/>
    <property type="match status" value="5"/>
</dbReference>
<dbReference type="SUPFAM" id="SSF52058">
    <property type="entry name" value="L domain-like"/>
    <property type="match status" value="6"/>
</dbReference>
<reference evidence="13" key="1">
    <citation type="journal article" date="2011" name="Nature">
        <title>Genome sequence and analysis of the tuber crop potato.</title>
        <authorList>
            <consortium name="The Potato Genome Sequencing Consortium"/>
        </authorList>
    </citation>
    <scope>NUCLEOTIDE SEQUENCE [LARGE SCALE GENOMIC DNA]</scope>
    <source>
        <strain evidence="13">cv. DM1-3 516 R44</strain>
    </source>
</reference>
<feature type="transmembrane region" description="Helical" evidence="11">
    <location>
        <begin position="1339"/>
        <end position="1360"/>
    </location>
</feature>
<comment type="similarity">
    <text evidence="3">Belongs to the RLP family.</text>
</comment>
<evidence type="ECO:0000256" key="1">
    <source>
        <dbReference type="ARBA" id="ARBA00004167"/>
    </source>
</evidence>
<evidence type="ECO:0000256" key="2">
    <source>
        <dbReference type="ARBA" id="ARBA00004236"/>
    </source>
</evidence>
<dbReference type="EnsemblPlants" id="PGSC0003DMT400040576">
    <property type="protein sequence ID" value="PGSC0003DMT400040576"/>
    <property type="gene ID" value="PGSC0003DMG400015687"/>
</dbReference>
<dbReference type="PROSITE" id="PS51450">
    <property type="entry name" value="LRR"/>
    <property type="match status" value="2"/>
</dbReference>
<feature type="transmembrane region" description="Helical" evidence="11">
    <location>
        <begin position="1367"/>
        <end position="1384"/>
    </location>
</feature>
<dbReference type="InterPro" id="IPR032675">
    <property type="entry name" value="LRR_dom_sf"/>
</dbReference>
<dbReference type="HOGENOM" id="CLU_000288_18_3_1"/>
<keyword evidence="7" id="KW-0677">Repeat</keyword>
<dbReference type="Pfam" id="PF13855">
    <property type="entry name" value="LRR_8"/>
    <property type="match status" value="2"/>
</dbReference>
<evidence type="ECO:0000313" key="12">
    <source>
        <dbReference type="EnsemblPlants" id="PGSC0003DMT400040576"/>
    </source>
</evidence>
<evidence type="ECO:0000256" key="11">
    <source>
        <dbReference type="SAM" id="Phobius"/>
    </source>
</evidence>
<keyword evidence="5" id="KW-0433">Leucine-rich repeat</keyword>